<proteinExistence type="predicted"/>
<dbReference type="EMBL" id="JABBFW010000028">
    <property type="protein sequence ID" value="NML18201.1"/>
    <property type="molecule type" value="Genomic_DNA"/>
</dbReference>
<evidence type="ECO:0000313" key="2">
    <source>
        <dbReference type="EMBL" id="NML18201.1"/>
    </source>
</evidence>
<dbReference type="Proteomes" id="UP000574067">
    <property type="component" value="Unassembled WGS sequence"/>
</dbReference>
<dbReference type="Gene3D" id="3.40.50.620">
    <property type="entry name" value="HUPs"/>
    <property type="match status" value="1"/>
</dbReference>
<dbReference type="InterPro" id="IPR014729">
    <property type="entry name" value="Rossmann-like_a/b/a_fold"/>
</dbReference>
<dbReference type="Pfam" id="PF00582">
    <property type="entry name" value="Usp"/>
    <property type="match status" value="1"/>
</dbReference>
<evidence type="ECO:0000259" key="1">
    <source>
        <dbReference type="Pfam" id="PF00582"/>
    </source>
</evidence>
<sequence>MYSRILVPTDGSATATQGLSEAITLARDLKSTLVLLYVVNEYPLMMEMAAAINYADHGDTFAS</sequence>
<organism evidence="2 3">
    <name type="scientific">Azohydromonas caseinilytica</name>
    <dbReference type="NCBI Taxonomy" id="2728836"/>
    <lineage>
        <taxon>Bacteria</taxon>
        <taxon>Pseudomonadati</taxon>
        <taxon>Pseudomonadota</taxon>
        <taxon>Betaproteobacteria</taxon>
        <taxon>Burkholderiales</taxon>
        <taxon>Sphaerotilaceae</taxon>
        <taxon>Azohydromonas</taxon>
    </lineage>
</organism>
<dbReference type="AlphaFoldDB" id="A0A848FK77"/>
<protein>
    <submittedName>
        <fullName evidence="2">Universal stress protein</fullName>
    </submittedName>
</protein>
<keyword evidence="3" id="KW-1185">Reference proteome</keyword>
<comment type="caution">
    <text evidence="2">The sequence shown here is derived from an EMBL/GenBank/DDBJ whole genome shotgun (WGS) entry which is preliminary data.</text>
</comment>
<dbReference type="InterPro" id="IPR006016">
    <property type="entry name" value="UspA"/>
</dbReference>
<gene>
    <name evidence="2" type="ORF">HHL10_24850</name>
</gene>
<accession>A0A848FK77</accession>
<dbReference type="CDD" id="cd00293">
    <property type="entry name" value="USP-like"/>
    <property type="match status" value="1"/>
</dbReference>
<dbReference type="RefSeq" id="WP_169163098.1">
    <property type="nucleotide sequence ID" value="NZ_JABBFW010000028.1"/>
</dbReference>
<name>A0A848FK77_9BURK</name>
<feature type="domain" description="UspA" evidence="1">
    <location>
        <begin position="1"/>
        <end position="50"/>
    </location>
</feature>
<reference evidence="2 3" key="1">
    <citation type="submission" date="2020-04" db="EMBL/GenBank/DDBJ databases">
        <title>Azohydromonas sp. isolated from soil.</title>
        <authorList>
            <person name="Dahal R.H."/>
        </authorList>
    </citation>
    <scope>NUCLEOTIDE SEQUENCE [LARGE SCALE GENOMIC DNA]</scope>
    <source>
        <strain evidence="2 3">G-1-1-14</strain>
    </source>
</reference>
<dbReference type="SUPFAM" id="SSF52402">
    <property type="entry name" value="Adenine nucleotide alpha hydrolases-like"/>
    <property type="match status" value="1"/>
</dbReference>
<evidence type="ECO:0000313" key="3">
    <source>
        <dbReference type="Proteomes" id="UP000574067"/>
    </source>
</evidence>